<evidence type="ECO:0000256" key="3">
    <source>
        <dbReference type="ARBA" id="ARBA00022553"/>
    </source>
</evidence>
<keyword evidence="3" id="KW-0597">Phosphoprotein</keyword>
<keyword evidence="6" id="KW-0808">Transferase</keyword>
<feature type="transmembrane region" description="Helical" evidence="4">
    <location>
        <begin position="56"/>
        <end position="74"/>
    </location>
</feature>
<dbReference type="InterPro" id="IPR013655">
    <property type="entry name" value="PAS_fold_3"/>
</dbReference>
<dbReference type="CDD" id="cd00130">
    <property type="entry name" value="PAS"/>
    <property type="match status" value="1"/>
</dbReference>
<dbReference type="Proteomes" id="UP000182932">
    <property type="component" value="Unassembled WGS sequence"/>
</dbReference>
<dbReference type="SUPFAM" id="SSF47384">
    <property type="entry name" value="Homodimeric domain of signal transducing histidine kinase"/>
    <property type="match status" value="1"/>
</dbReference>
<dbReference type="PROSITE" id="PS50109">
    <property type="entry name" value="HIS_KIN"/>
    <property type="match status" value="1"/>
</dbReference>
<dbReference type="Pfam" id="PF02518">
    <property type="entry name" value="HATPase_c"/>
    <property type="match status" value="1"/>
</dbReference>
<dbReference type="InterPro" id="IPR000014">
    <property type="entry name" value="PAS"/>
</dbReference>
<dbReference type="PANTHER" id="PTHR43065">
    <property type="entry name" value="SENSOR HISTIDINE KINASE"/>
    <property type="match status" value="1"/>
</dbReference>
<dbReference type="InterPro" id="IPR035965">
    <property type="entry name" value="PAS-like_dom_sf"/>
</dbReference>
<feature type="transmembrane region" description="Helical" evidence="4">
    <location>
        <begin position="80"/>
        <end position="105"/>
    </location>
</feature>
<evidence type="ECO:0000256" key="1">
    <source>
        <dbReference type="ARBA" id="ARBA00000085"/>
    </source>
</evidence>
<dbReference type="SMART" id="SM00387">
    <property type="entry name" value="HATPase_c"/>
    <property type="match status" value="1"/>
</dbReference>
<keyword evidence="7" id="KW-1185">Reference proteome</keyword>
<dbReference type="Pfam" id="PF00512">
    <property type="entry name" value="HisKA"/>
    <property type="match status" value="1"/>
</dbReference>
<evidence type="ECO:0000259" key="5">
    <source>
        <dbReference type="PROSITE" id="PS50109"/>
    </source>
</evidence>
<dbReference type="Gene3D" id="3.30.450.20">
    <property type="entry name" value="PAS domain"/>
    <property type="match status" value="1"/>
</dbReference>
<dbReference type="GeneID" id="80817502"/>
<organism evidence="6 7">
    <name type="scientific">Marinovum algicola</name>
    <dbReference type="NCBI Taxonomy" id="42444"/>
    <lineage>
        <taxon>Bacteria</taxon>
        <taxon>Pseudomonadati</taxon>
        <taxon>Pseudomonadota</taxon>
        <taxon>Alphaproteobacteria</taxon>
        <taxon>Rhodobacterales</taxon>
        <taxon>Roseobacteraceae</taxon>
        <taxon>Marinovum</taxon>
    </lineage>
</organism>
<gene>
    <name evidence="6" type="ORF">SAMN04487940_103142</name>
</gene>
<evidence type="ECO:0000256" key="2">
    <source>
        <dbReference type="ARBA" id="ARBA00012438"/>
    </source>
</evidence>
<keyword evidence="4" id="KW-0812">Transmembrane</keyword>
<dbReference type="InterPro" id="IPR036890">
    <property type="entry name" value="HATPase_C_sf"/>
</dbReference>
<keyword evidence="4" id="KW-1133">Transmembrane helix</keyword>
<evidence type="ECO:0000313" key="6">
    <source>
        <dbReference type="EMBL" id="SEJ07420.1"/>
    </source>
</evidence>
<dbReference type="PANTHER" id="PTHR43065:SF49">
    <property type="entry name" value="HISTIDINE KINASE"/>
    <property type="match status" value="1"/>
</dbReference>
<reference evidence="6 7" key="1">
    <citation type="submission" date="2016-10" db="EMBL/GenBank/DDBJ databases">
        <authorList>
            <person name="Varghese N."/>
            <person name="Submissions S."/>
        </authorList>
    </citation>
    <scope>NUCLEOTIDE SEQUENCE [LARGE SCALE GENOMIC DNA]</scope>
    <source>
        <strain evidence="6 7">FF3</strain>
    </source>
</reference>
<dbReference type="EC" id="2.7.13.3" evidence="2"/>
<dbReference type="GO" id="GO:0000155">
    <property type="term" value="F:phosphorelay sensor kinase activity"/>
    <property type="evidence" value="ECO:0007669"/>
    <property type="project" value="InterPro"/>
</dbReference>
<feature type="transmembrane region" description="Helical" evidence="4">
    <location>
        <begin position="32"/>
        <end position="49"/>
    </location>
</feature>
<dbReference type="InterPro" id="IPR004358">
    <property type="entry name" value="Sig_transdc_His_kin-like_C"/>
</dbReference>
<protein>
    <recommendedName>
        <fullName evidence="2">histidine kinase</fullName>
        <ecNumber evidence="2">2.7.13.3</ecNumber>
    </recommendedName>
</protein>
<dbReference type="Gene3D" id="1.10.287.130">
    <property type="match status" value="1"/>
</dbReference>
<keyword evidence="6" id="KW-0418">Kinase</keyword>
<accession>A0A975W8C2</accession>
<evidence type="ECO:0000256" key="4">
    <source>
        <dbReference type="SAM" id="Phobius"/>
    </source>
</evidence>
<dbReference type="SUPFAM" id="SSF55785">
    <property type="entry name" value="PYP-like sensor domain (PAS domain)"/>
    <property type="match status" value="1"/>
</dbReference>
<dbReference type="SUPFAM" id="SSF55874">
    <property type="entry name" value="ATPase domain of HSP90 chaperone/DNA topoisomerase II/histidine kinase"/>
    <property type="match status" value="1"/>
</dbReference>
<evidence type="ECO:0000313" key="7">
    <source>
        <dbReference type="Proteomes" id="UP000182932"/>
    </source>
</evidence>
<dbReference type="CDD" id="cd00082">
    <property type="entry name" value="HisKA"/>
    <property type="match status" value="1"/>
</dbReference>
<feature type="domain" description="Histidine kinase" evidence="5">
    <location>
        <begin position="265"/>
        <end position="485"/>
    </location>
</feature>
<dbReference type="InterPro" id="IPR036097">
    <property type="entry name" value="HisK_dim/P_sf"/>
</dbReference>
<proteinExistence type="predicted"/>
<dbReference type="Pfam" id="PF08447">
    <property type="entry name" value="PAS_3"/>
    <property type="match status" value="1"/>
</dbReference>
<dbReference type="InterPro" id="IPR005467">
    <property type="entry name" value="His_kinase_dom"/>
</dbReference>
<dbReference type="SMART" id="SM00388">
    <property type="entry name" value="HisKA"/>
    <property type="match status" value="1"/>
</dbReference>
<dbReference type="PRINTS" id="PR00344">
    <property type="entry name" value="BCTRLSENSOR"/>
</dbReference>
<dbReference type="RefSeq" id="WP_074835602.1">
    <property type="nucleotide sequence ID" value="NZ_CATLQZ010000015.1"/>
</dbReference>
<dbReference type="EMBL" id="FNYY01000003">
    <property type="protein sequence ID" value="SEJ07420.1"/>
    <property type="molecule type" value="Genomic_DNA"/>
</dbReference>
<dbReference type="InterPro" id="IPR003661">
    <property type="entry name" value="HisK_dim/P_dom"/>
</dbReference>
<comment type="caution">
    <text evidence="6">The sequence shown here is derived from an EMBL/GenBank/DDBJ whole genome shotgun (WGS) entry which is preliminary data.</text>
</comment>
<dbReference type="InterPro" id="IPR003594">
    <property type="entry name" value="HATPase_dom"/>
</dbReference>
<dbReference type="Gene3D" id="3.30.565.10">
    <property type="entry name" value="Histidine kinase-like ATPase, C-terminal domain"/>
    <property type="match status" value="1"/>
</dbReference>
<sequence>MKLAIIRQRLPSVAPTLATAAAIEVGHLGNFQLPIPFLLLIASMMYAGTTGGRIGGMLSAAICSVMLLHGHVSGFGPQMIIASLPLTLASIAIFATMGYFVGRIADQRDALMEKRLEAQRRDQEQPLLLAAKVAGMGYYIWDTVNDLPVVVSEQHARNHGASVEAFLATAASVGGAIGLVHPDDRQRVKEGCREVLKGVPVTLEYRVPVGDETRWIRASVEPQTDDCGNVVREVCASLDITEQKTNERIFAEAQRLDAVGRLTAGIAHDFNNILTVVTGNVELCRLESDSADQRELLTQALDATARGAKLTKQLLAFGRRSVLAPEALDANRVINRLDGLFRRTLPSTIRVETQLGRDLGPVKADRTQLESALLNLAINARDAMPDGGELIVTTRSQTITEAEPTAGLEAGTYVVISVADTGTGISETALERVFEPFYTTKPIDKGSGLGLPMVYGFVIQSGGHITLKSQPGHGTQVEMFLPRATSELETAPDDAPAPASEAVSSPVDLPEMGLLIEDPAAWQKTAQTRRAPQ</sequence>
<name>A0A975W8C2_9RHOB</name>
<keyword evidence="4" id="KW-0472">Membrane</keyword>
<dbReference type="AlphaFoldDB" id="A0A975W8C2"/>
<comment type="catalytic activity">
    <reaction evidence="1">
        <text>ATP + protein L-histidine = ADP + protein N-phospho-L-histidine.</text>
        <dbReference type="EC" id="2.7.13.3"/>
    </reaction>
</comment>